<evidence type="ECO:0000256" key="5">
    <source>
        <dbReference type="ARBA" id="ARBA00022840"/>
    </source>
</evidence>
<dbReference type="EMBL" id="BAABFC010000009">
    <property type="protein sequence ID" value="GAA4497359.1"/>
    <property type="molecule type" value="Genomic_DNA"/>
</dbReference>
<feature type="domain" description="Glutamyl/glutaminyl-tRNA synthetase class Ib catalytic" evidence="9">
    <location>
        <begin position="135"/>
        <end position="237"/>
    </location>
</feature>
<evidence type="ECO:0000313" key="11">
    <source>
        <dbReference type="Proteomes" id="UP001501321"/>
    </source>
</evidence>
<evidence type="ECO:0000313" key="10">
    <source>
        <dbReference type="EMBL" id="GAA4497359.1"/>
    </source>
</evidence>
<dbReference type="InterPro" id="IPR049940">
    <property type="entry name" value="GluQ/Sye"/>
</dbReference>
<organism evidence="10 11">
    <name type="scientific">Pseudaeromonas paramecii</name>
    <dbReference type="NCBI Taxonomy" id="2138166"/>
    <lineage>
        <taxon>Bacteria</taxon>
        <taxon>Pseudomonadati</taxon>
        <taxon>Pseudomonadota</taxon>
        <taxon>Gammaproteobacteria</taxon>
        <taxon>Aeromonadales</taxon>
        <taxon>Aeromonadaceae</taxon>
        <taxon>Pseudaeromonas</taxon>
    </lineage>
</organism>
<dbReference type="EC" id="6.1.1.-" evidence="7"/>
<dbReference type="InterPro" id="IPR014729">
    <property type="entry name" value="Rossmann-like_a/b/a_fold"/>
</dbReference>
<feature type="binding site" evidence="7">
    <location>
        <position position="105"/>
    </location>
    <ligand>
        <name>Zn(2+)</name>
        <dbReference type="ChEBI" id="CHEBI:29105"/>
    </ligand>
</feature>
<protein>
    <recommendedName>
        <fullName evidence="7">Glutamyl-Q tRNA(Asp) synthetase</fullName>
        <shortName evidence="7">Glu-Q-RSs</shortName>
        <ecNumber evidence="7">6.1.1.-</ecNumber>
    </recommendedName>
</protein>
<feature type="binding site" evidence="7">
    <location>
        <position position="123"/>
    </location>
    <ligand>
        <name>Zn(2+)</name>
        <dbReference type="ChEBI" id="CHEBI:29105"/>
    </ligand>
</feature>
<feature type="binding site" evidence="7">
    <location>
        <position position="176"/>
    </location>
    <ligand>
        <name>L-glutamate</name>
        <dbReference type="ChEBI" id="CHEBI:29985"/>
    </ligand>
</feature>
<accession>A0ABP8Q4B8</accession>
<dbReference type="RefSeq" id="WP_345011386.1">
    <property type="nucleotide sequence ID" value="NZ_BAABFC010000009.1"/>
</dbReference>
<gene>
    <name evidence="10" type="primary">gluQRS</name>
    <name evidence="7" type="synonym">gluQ</name>
    <name evidence="10" type="ORF">GCM10023095_13800</name>
</gene>
<dbReference type="PANTHER" id="PTHR43311">
    <property type="entry name" value="GLUTAMATE--TRNA LIGASE"/>
    <property type="match status" value="1"/>
</dbReference>
<sequence>MSSPSHSPTYIGRFAPSPSGPLHFGSLIAALSSYLVARSQGGRWRVRMEDLDPPREMPGAADLILRTLEAYGLEWDGEVVYQSRRHDRYQAVLDDLHARGLTYFCHCTRAQIQAAGGLYPGTCRTAGLGPQGAAVRLWQEHPVYAFEDALHGEIRVDARLAAEDFILKRRDGLFAYNLAVVIDDADSGITQVVRGADLIEPTVRQISLYQALGRPVPGWLHLPLALGAPGLKLSKQNHAPALPLDEPAPQIWQALSFLGQCPPLELKHQHKPLLAWAISHWQQDRVPRQQGILWENREIR</sequence>
<keyword evidence="8" id="KW-0648">Protein biosynthesis</keyword>
<evidence type="ECO:0000256" key="8">
    <source>
        <dbReference type="RuleBase" id="RU363037"/>
    </source>
</evidence>
<dbReference type="SUPFAM" id="SSF52374">
    <property type="entry name" value="Nucleotidylyl transferase"/>
    <property type="match status" value="1"/>
</dbReference>
<evidence type="ECO:0000256" key="3">
    <source>
        <dbReference type="ARBA" id="ARBA00022741"/>
    </source>
</evidence>
<feature type="binding site" evidence="7">
    <location>
        <position position="49"/>
    </location>
    <ligand>
        <name>L-glutamate</name>
        <dbReference type="ChEBI" id="CHEBI:29985"/>
    </ligand>
</feature>
<dbReference type="Pfam" id="PF00749">
    <property type="entry name" value="tRNA-synt_1c"/>
    <property type="match status" value="2"/>
</dbReference>
<dbReference type="InterPro" id="IPR022380">
    <property type="entry name" value="Glu-Q_tRNA(Asp)_Synthase"/>
</dbReference>
<dbReference type="Proteomes" id="UP001501321">
    <property type="component" value="Unassembled WGS sequence"/>
</dbReference>
<name>A0ABP8Q4B8_9GAMM</name>
<feature type="binding site" evidence="7">
    <location>
        <position position="119"/>
    </location>
    <ligand>
        <name>Zn(2+)</name>
        <dbReference type="ChEBI" id="CHEBI:29105"/>
    </ligand>
</feature>
<dbReference type="HAMAP" id="MF_01428">
    <property type="entry name" value="Glu_Q_tRNA_synth"/>
    <property type="match status" value="1"/>
</dbReference>
<dbReference type="NCBIfam" id="NF004314">
    <property type="entry name" value="PRK05710.1-3"/>
    <property type="match status" value="1"/>
</dbReference>
<evidence type="ECO:0000259" key="9">
    <source>
        <dbReference type="Pfam" id="PF00749"/>
    </source>
</evidence>
<dbReference type="Gene3D" id="3.40.50.620">
    <property type="entry name" value="HUPs"/>
    <property type="match status" value="1"/>
</dbReference>
<evidence type="ECO:0000256" key="1">
    <source>
        <dbReference type="ARBA" id="ARBA00022598"/>
    </source>
</evidence>
<reference evidence="11" key="1">
    <citation type="journal article" date="2019" name="Int. J. Syst. Evol. Microbiol.">
        <title>The Global Catalogue of Microorganisms (GCM) 10K type strain sequencing project: providing services to taxonomists for standard genome sequencing and annotation.</title>
        <authorList>
            <consortium name="The Broad Institute Genomics Platform"/>
            <consortium name="The Broad Institute Genome Sequencing Center for Infectious Disease"/>
            <person name="Wu L."/>
            <person name="Ma J."/>
        </authorList>
    </citation>
    <scope>NUCLEOTIDE SEQUENCE [LARGE SCALE GENOMIC DNA]</scope>
    <source>
        <strain evidence="11">JCM 32226</strain>
    </source>
</reference>
<evidence type="ECO:0000256" key="7">
    <source>
        <dbReference type="HAMAP-Rule" id="MF_01428"/>
    </source>
</evidence>
<feature type="binding site" evidence="7">
    <location>
        <position position="194"/>
    </location>
    <ligand>
        <name>L-glutamate</name>
        <dbReference type="ChEBI" id="CHEBI:29985"/>
    </ligand>
</feature>
<proteinExistence type="inferred from homology"/>
<dbReference type="PANTHER" id="PTHR43311:SF1">
    <property type="entry name" value="GLUTAMYL-Q TRNA(ASP) SYNTHETASE"/>
    <property type="match status" value="1"/>
</dbReference>
<evidence type="ECO:0000256" key="6">
    <source>
        <dbReference type="ARBA" id="ARBA00023146"/>
    </source>
</evidence>
<keyword evidence="11" id="KW-1185">Reference proteome</keyword>
<keyword evidence="4 7" id="KW-0862">Zinc</keyword>
<evidence type="ECO:0000256" key="4">
    <source>
        <dbReference type="ARBA" id="ARBA00022833"/>
    </source>
</evidence>
<dbReference type="InterPro" id="IPR020058">
    <property type="entry name" value="Glu/Gln-tRNA-synth_Ib_cat-dom"/>
</dbReference>
<feature type="binding site" evidence="7">
    <location>
        <begin position="13"/>
        <end position="17"/>
    </location>
    <ligand>
        <name>L-glutamate</name>
        <dbReference type="ChEBI" id="CHEBI:29985"/>
    </ligand>
</feature>
<comment type="cofactor">
    <cofactor evidence="7">
        <name>Zn(2+)</name>
        <dbReference type="ChEBI" id="CHEBI:29105"/>
    </cofactor>
    <text evidence="7">Binds 1 zinc ion per subunit.</text>
</comment>
<keyword evidence="2 7" id="KW-0479">Metal-binding</keyword>
<comment type="caution">
    <text evidence="10">The sequence shown here is derived from an EMBL/GenBank/DDBJ whole genome shotgun (WGS) entry which is preliminary data.</text>
</comment>
<dbReference type="InterPro" id="IPR000924">
    <property type="entry name" value="Glu/Gln-tRNA-synth"/>
</dbReference>
<dbReference type="NCBIfam" id="TIGR03838">
    <property type="entry name" value="queuosine_YadB"/>
    <property type="match status" value="1"/>
</dbReference>
<feature type="domain" description="Glutamyl/glutaminyl-tRNA synthetase class Ib catalytic" evidence="9">
    <location>
        <begin position="13"/>
        <end position="114"/>
    </location>
</feature>
<keyword evidence="6 7" id="KW-0030">Aminoacyl-tRNA synthetase</keyword>
<comment type="function">
    <text evidence="7">Catalyzes the tRNA-independent activation of glutamate in presence of ATP and the subsequent transfer of glutamate onto a tRNA(Asp). Glutamate is transferred on the 2-amino-5-(4,5-dihydroxy-2-cyclopenten-1-yl) moiety of the queuosine in the wobble position of the QUC anticodon.</text>
</comment>
<comment type="similarity">
    <text evidence="7">Belongs to the class-I aminoacyl-tRNA synthetase family. GluQ subfamily.</text>
</comment>
<evidence type="ECO:0000256" key="2">
    <source>
        <dbReference type="ARBA" id="ARBA00022723"/>
    </source>
</evidence>
<keyword evidence="5 7" id="KW-0067">ATP-binding</keyword>
<dbReference type="PRINTS" id="PR00987">
    <property type="entry name" value="TRNASYNTHGLU"/>
</dbReference>
<keyword evidence="3 7" id="KW-0547">Nucleotide-binding</keyword>
<feature type="short sequence motif" description="'HIGH' region" evidence="7">
    <location>
        <begin position="16"/>
        <end position="26"/>
    </location>
</feature>
<keyword evidence="1 7" id="KW-0436">Ligase</keyword>
<feature type="binding site" evidence="7">
    <location>
        <position position="235"/>
    </location>
    <ligand>
        <name>ATP</name>
        <dbReference type="ChEBI" id="CHEBI:30616"/>
    </ligand>
</feature>
<feature type="short sequence motif" description="'KMSKS' region" evidence="7">
    <location>
        <begin position="232"/>
        <end position="236"/>
    </location>
</feature>
<dbReference type="Gene3D" id="3.90.800.10">
    <property type="entry name" value="Glutamyl-tRNA Synthetase, Domain 3"/>
    <property type="match status" value="1"/>
</dbReference>
<feature type="binding site" evidence="7">
    <location>
        <position position="107"/>
    </location>
    <ligand>
        <name>Zn(2+)</name>
        <dbReference type="ChEBI" id="CHEBI:29105"/>
    </ligand>
</feature>